<dbReference type="InterPro" id="IPR038765">
    <property type="entry name" value="Papain-like_cys_pep_sf"/>
</dbReference>
<keyword evidence="2" id="KW-0732">Signal</keyword>
<dbReference type="AlphaFoldDB" id="V6TJ56"/>
<accession>V6TJ56</accession>
<keyword evidence="1" id="KW-1133">Transmembrane helix</keyword>
<dbReference type="VEuPathDB" id="GiardiaDB:DHA2_150930"/>
<dbReference type="InterPro" id="IPR000668">
    <property type="entry name" value="Peptidase_C1A_C"/>
</dbReference>
<dbReference type="Pfam" id="PF08773">
    <property type="entry name" value="CathepsinC_exc"/>
    <property type="match status" value="1"/>
</dbReference>
<evidence type="ECO:0000313" key="5">
    <source>
        <dbReference type="Proteomes" id="UP000018320"/>
    </source>
</evidence>
<dbReference type="Proteomes" id="UP000018320">
    <property type="component" value="Unassembled WGS sequence"/>
</dbReference>
<dbReference type="GO" id="GO:0008234">
    <property type="term" value="F:cysteine-type peptidase activity"/>
    <property type="evidence" value="ECO:0007669"/>
    <property type="project" value="InterPro"/>
</dbReference>
<dbReference type="GO" id="GO:0006508">
    <property type="term" value="P:proteolysis"/>
    <property type="evidence" value="ECO:0007669"/>
    <property type="project" value="InterPro"/>
</dbReference>
<organism evidence="4 5">
    <name type="scientific">Giardia intestinalis</name>
    <name type="common">Giardia lamblia</name>
    <dbReference type="NCBI Taxonomy" id="5741"/>
    <lineage>
        <taxon>Eukaryota</taxon>
        <taxon>Metamonada</taxon>
        <taxon>Diplomonadida</taxon>
        <taxon>Hexamitidae</taxon>
        <taxon>Giardiinae</taxon>
        <taxon>Giardia</taxon>
    </lineage>
</organism>
<dbReference type="SMART" id="SM00645">
    <property type="entry name" value="Pept_C1"/>
    <property type="match status" value="1"/>
</dbReference>
<dbReference type="VEuPathDB" id="GiardiaDB:GL50803_0028651"/>
<evidence type="ECO:0000313" key="4">
    <source>
        <dbReference type="EMBL" id="ESU38791.1"/>
    </source>
</evidence>
<dbReference type="InterPro" id="IPR014882">
    <property type="entry name" value="CathepsinC_exc"/>
</dbReference>
<protein>
    <submittedName>
        <fullName evidence="4">Dipeptidyl-peptidase I</fullName>
    </submittedName>
</protein>
<evidence type="ECO:0000256" key="1">
    <source>
        <dbReference type="SAM" id="Phobius"/>
    </source>
</evidence>
<keyword evidence="1" id="KW-0812">Transmembrane</keyword>
<dbReference type="InterPro" id="IPR036496">
    <property type="entry name" value="CathepsinC_exc_dom_sf"/>
</dbReference>
<comment type="caution">
    <text evidence="4">The sequence shown here is derived from an EMBL/GenBank/DDBJ whole genome shotgun (WGS) entry which is preliminary data.</text>
</comment>
<reference evidence="4 5" key="2">
    <citation type="journal article" date="2013" name="Genome Biol. Evol.">
        <title>Genome sequencing of Giardia lamblia genotypes A2 and B isolates (DH and GS) and comparative analysis with the genomes of genotypes A1 and E (WB and Pig).</title>
        <authorList>
            <person name="Adam R.D."/>
            <person name="Dahlstrom E.W."/>
            <person name="Martens C.A."/>
            <person name="Bruno D.P."/>
            <person name="Barbian K.D."/>
            <person name="Ricklefs S.M."/>
            <person name="Hernandez M.M."/>
            <person name="Narla N.P."/>
            <person name="Patel R.B."/>
            <person name="Porcella S.F."/>
            <person name="Nash T.E."/>
        </authorList>
    </citation>
    <scope>NUCLEOTIDE SEQUENCE [LARGE SCALE GENOMIC DNA]</scope>
    <source>
        <strain evidence="4 5">DH</strain>
    </source>
</reference>
<dbReference type="VEuPathDB" id="GiardiaDB:GL50581_2268"/>
<gene>
    <name evidence="4" type="ORF">DHA2_150930</name>
</gene>
<dbReference type="VEuPathDB" id="GiardiaDB:QR46_0851"/>
<feature type="chain" id="PRO_5018528428" evidence="2">
    <location>
        <begin position="27"/>
        <end position="506"/>
    </location>
</feature>
<evidence type="ECO:0000256" key="2">
    <source>
        <dbReference type="SAM" id="SignalP"/>
    </source>
</evidence>
<dbReference type="SUPFAM" id="SSF54001">
    <property type="entry name" value="Cysteine proteinases"/>
    <property type="match status" value="1"/>
</dbReference>
<keyword evidence="1" id="KW-0472">Membrane</keyword>
<sequence>MEILHEALMWIFVALALALSNTPVRCLEDQYYGLWSFTLSRQFEVTTDTLECETSIPKDGDKIYLTLLPKGIAYTSGGRAGRWSPVYMAGVDILIEGMRYFFLSKTVTISSEGHAKTVSICNESQPGHGWARQDGIKSRYQNCLYAALIQPLVPNATNINSQDLTQLHMYAPTSDYGSPQGFDMHYGDPPPAAWSWGDVGGASFLPAAPSASPGRGCNSSYVEAALAAMMARVMVASNRTDPLGQQTFLSARHVLDCSQYGQGCAGGYFEGVGLFAETYGILTTDAYPARPGDNVRYCSVPAQASRRYFFTNYYPIGGYLGAVTSPSEIMWEIYRNGPVIAGIKPNSDWYSCKHTTEEDFLPSSYPTTSTGFPNRRYFYADVSYGIVIIGWGTDEVNGDYWLVLDPLSTRNSSCPDRIRKIARGINAFNIESYVGGANWVPLPDLLTTHPNKLVIQQTFLICLFVADIVSTAVSILSVILVCSAIKKRKTLSVSTSSCLMMSDHAL</sequence>
<dbReference type="Pfam" id="PF00112">
    <property type="entry name" value="Peptidase_C1"/>
    <property type="match status" value="1"/>
</dbReference>
<dbReference type="SUPFAM" id="SSF75001">
    <property type="entry name" value="Dipeptidyl peptidase I (cathepsin C), exclusion domain"/>
    <property type="match status" value="1"/>
</dbReference>
<dbReference type="EMBL" id="AHGT01000009">
    <property type="protein sequence ID" value="ESU38791.1"/>
    <property type="molecule type" value="Genomic_DNA"/>
</dbReference>
<name>V6TJ56_GIAIN</name>
<evidence type="ECO:0000259" key="3">
    <source>
        <dbReference type="SMART" id="SM00645"/>
    </source>
</evidence>
<proteinExistence type="predicted"/>
<reference evidence="5" key="1">
    <citation type="submission" date="2012-02" db="EMBL/GenBank/DDBJ databases">
        <title>Genome sequencing of Giardia lamblia Genotypes A2 and B isolates (DH and GS) and comparative analysis with the genomes of Genotypes A1 and E (WB and Pig).</title>
        <authorList>
            <person name="Adam R."/>
            <person name="Dahlstrom E."/>
            <person name="Martens C."/>
            <person name="Bruno D."/>
            <person name="Barbian K."/>
            <person name="Porcella S.F."/>
            <person name="Nash T."/>
        </authorList>
    </citation>
    <scope>NUCLEOTIDE SEQUENCE</scope>
    <source>
        <strain evidence="5">DH</strain>
    </source>
</reference>
<dbReference type="Gene3D" id="2.40.128.80">
    <property type="entry name" value="Cathepsin C, exclusion domain"/>
    <property type="match status" value="1"/>
</dbReference>
<feature type="domain" description="Peptidase C1A papain C-terminal" evidence="3">
    <location>
        <begin position="190"/>
        <end position="438"/>
    </location>
</feature>
<feature type="signal peptide" evidence="2">
    <location>
        <begin position="1"/>
        <end position="26"/>
    </location>
</feature>
<dbReference type="Gene3D" id="3.90.70.10">
    <property type="entry name" value="Cysteine proteinases"/>
    <property type="match status" value="1"/>
</dbReference>
<feature type="transmembrane region" description="Helical" evidence="1">
    <location>
        <begin position="458"/>
        <end position="482"/>
    </location>
</feature>